<dbReference type="Gene3D" id="1.10.10.10">
    <property type="entry name" value="Winged helix-like DNA-binding domain superfamily/Winged helix DNA-binding domain"/>
    <property type="match status" value="1"/>
</dbReference>
<evidence type="ECO:0000259" key="5">
    <source>
        <dbReference type="PROSITE" id="PS50931"/>
    </source>
</evidence>
<protein>
    <submittedName>
        <fullName evidence="6">LysR substrate-binding domain-containing protein</fullName>
    </submittedName>
</protein>
<dbReference type="Gene3D" id="3.40.190.10">
    <property type="entry name" value="Periplasmic binding protein-like II"/>
    <property type="match status" value="2"/>
</dbReference>
<evidence type="ECO:0000256" key="4">
    <source>
        <dbReference type="ARBA" id="ARBA00023163"/>
    </source>
</evidence>
<dbReference type="PROSITE" id="PS50931">
    <property type="entry name" value="HTH_LYSR"/>
    <property type="match status" value="1"/>
</dbReference>
<dbReference type="InterPro" id="IPR036390">
    <property type="entry name" value="WH_DNA-bd_sf"/>
</dbReference>
<keyword evidence="4" id="KW-0804">Transcription</keyword>
<dbReference type="InterPro" id="IPR058163">
    <property type="entry name" value="LysR-type_TF_proteobact-type"/>
</dbReference>
<keyword evidence="2" id="KW-0805">Transcription regulation</keyword>
<comment type="caution">
    <text evidence="6">The sequence shown here is derived from an EMBL/GenBank/DDBJ whole genome shotgun (WGS) entry which is preliminary data.</text>
</comment>
<keyword evidence="3" id="KW-0238">DNA-binding</keyword>
<accession>A0ABW5BJS8</accession>
<dbReference type="InterPro" id="IPR036388">
    <property type="entry name" value="WH-like_DNA-bd_sf"/>
</dbReference>
<sequence>MIFVMIKLDELKVFIAVAEAGSFVAAANRLDIAPPVVSRSIKNLENRLQTTLFSRTTRKILITSEGQWLLTQATKTVENLDQIYHHFRNGEVEPEGVLTVDAATPFILHGIAPIISEFVERYPKIEINLQSNEAISDLIEDKVDVAIRMGNLKDSSLKAKKIGFVNRGLYASPRYLEQNGELTCVDDLNLHSCLGFSHPKNLNTWPLKTKTGEWVSIKPSMSANSGEALKMLAVFDNGIVCLSKFTVIGELERGELTPVLKEQTEYHPTPIYAVYYSEGASVRSIRLFLKFLEEHNVFNCHNSFHNL</sequence>
<evidence type="ECO:0000313" key="6">
    <source>
        <dbReference type="EMBL" id="MFD2205109.1"/>
    </source>
</evidence>
<comment type="similarity">
    <text evidence="1">Belongs to the LysR transcriptional regulatory family.</text>
</comment>
<gene>
    <name evidence="6" type="ORF">ACFSKO_05790</name>
</gene>
<dbReference type="RefSeq" id="WP_380249334.1">
    <property type="nucleotide sequence ID" value="NZ_JBHUII010000001.1"/>
</dbReference>
<dbReference type="Pfam" id="PF00126">
    <property type="entry name" value="HTH_1"/>
    <property type="match status" value="1"/>
</dbReference>
<dbReference type="Pfam" id="PF03466">
    <property type="entry name" value="LysR_substrate"/>
    <property type="match status" value="1"/>
</dbReference>
<evidence type="ECO:0000313" key="7">
    <source>
        <dbReference type="Proteomes" id="UP001597294"/>
    </source>
</evidence>
<proteinExistence type="inferred from homology"/>
<dbReference type="InterPro" id="IPR005119">
    <property type="entry name" value="LysR_subst-bd"/>
</dbReference>
<reference evidence="7" key="1">
    <citation type="journal article" date="2019" name="Int. J. Syst. Evol. Microbiol.">
        <title>The Global Catalogue of Microorganisms (GCM) 10K type strain sequencing project: providing services to taxonomists for standard genome sequencing and annotation.</title>
        <authorList>
            <consortium name="The Broad Institute Genomics Platform"/>
            <consortium name="The Broad Institute Genome Sequencing Center for Infectious Disease"/>
            <person name="Wu L."/>
            <person name="Ma J."/>
        </authorList>
    </citation>
    <scope>NUCLEOTIDE SEQUENCE [LARGE SCALE GENOMIC DNA]</scope>
    <source>
        <strain evidence="7">CGMCC 4.7192</strain>
    </source>
</reference>
<dbReference type="Proteomes" id="UP001597294">
    <property type="component" value="Unassembled WGS sequence"/>
</dbReference>
<evidence type="ECO:0000256" key="1">
    <source>
        <dbReference type="ARBA" id="ARBA00009437"/>
    </source>
</evidence>
<organism evidence="6 7">
    <name type="scientific">Kiloniella antarctica</name>
    <dbReference type="NCBI Taxonomy" id="1550907"/>
    <lineage>
        <taxon>Bacteria</taxon>
        <taxon>Pseudomonadati</taxon>
        <taxon>Pseudomonadota</taxon>
        <taxon>Alphaproteobacteria</taxon>
        <taxon>Rhodospirillales</taxon>
        <taxon>Kiloniellaceae</taxon>
        <taxon>Kiloniella</taxon>
    </lineage>
</organism>
<name>A0ABW5BJS8_9PROT</name>
<dbReference type="PANTHER" id="PTHR30537">
    <property type="entry name" value="HTH-TYPE TRANSCRIPTIONAL REGULATOR"/>
    <property type="match status" value="1"/>
</dbReference>
<dbReference type="SUPFAM" id="SSF46785">
    <property type="entry name" value="Winged helix' DNA-binding domain"/>
    <property type="match status" value="1"/>
</dbReference>
<feature type="domain" description="HTH lysR-type" evidence="5">
    <location>
        <begin position="6"/>
        <end position="63"/>
    </location>
</feature>
<evidence type="ECO:0000256" key="2">
    <source>
        <dbReference type="ARBA" id="ARBA00023015"/>
    </source>
</evidence>
<dbReference type="SUPFAM" id="SSF53850">
    <property type="entry name" value="Periplasmic binding protein-like II"/>
    <property type="match status" value="1"/>
</dbReference>
<dbReference type="InterPro" id="IPR000847">
    <property type="entry name" value="LysR_HTH_N"/>
</dbReference>
<dbReference type="EMBL" id="JBHUII010000001">
    <property type="protein sequence ID" value="MFD2205109.1"/>
    <property type="molecule type" value="Genomic_DNA"/>
</dbReference>
<dbReference type="PANTHER" id="PTHR30537:SF20">
    <property type="entry name" value="TRANSCRIPTIONAL REGULATORY PROTEIN"/>
    <property type="match status" value="1"/>
</dbReference>
<evidence type="ECO:0000256" key="3">
    <source>
        <dbReference type="ARBA" id="ARBA00023125"/>
    </source>
</evidence>
<keyword evidence="7" id="KW-1185">Reference proteome</keyword>